<reference evidence="1" key="1">
    <citation type="submission" date="2024-09" db="EMBL/GenBank/DDBJ databases">
        <title>Draft Genome Sequences of Neofusicoccum parvum.</title>
        <authorList>
            <person name="Ashida A."/>
            <person name="Camagna M."/>
            <person name="Tanaka A."/>
            <person name="Takemoto D."/>
        </authorList>
    </citation>
    <scope>NUCLEOTIDE SEQUENCE</scope>
    <source>
        <strain evidence="1">PPO83</strain>
    </source>
</reference>
<evidence type="ECO:0000313" key="2">
    <source>
        <dbReference type="Proteomes" id="UP001165186"/>
    </source>
</evidence>
<dbReference type="Proteomes" id="UP001165186">
    <property type="component" value="Unassembled WGS sequence"/>
</dbReference>
<evidence type="ECO:0000313" key="1">
    <source>
        <dbReference type="EMBL" id="GME37274.1"/>
    </source>
</evidence>
<sequence length="496" mass="53777">MSFSPLTLLALTLTLLLPLLHRLTHHLTYLPFPPATPLASLLPTTLTTTILAPRPPYRTAHLHAAHTAHGPILRTGPRSLSLATPAAAAAIYGHAAPTAKGPLYAALAPGPHTNVLHAVDRAVHAAKRRRLAHGFSLRKTAAAWEARVRGKVAEVVAAFDGSAGADLDVARWANLFTVEAVADLVGSWRLGCLERGDDVVAVGDGGPSVRYIASLRAGNGATARAALWAPEWLGVVKPVLSWVSGWYRGKWEEGRGYGELIRVLVRERVGRAEQGEVLDDKSGTPLGLDVEELEAEVGVLLDAGSDTTAIALANVMYFLVENPSTFAKLRKELDNNLPAGTTIPAYSSLMQLPYLRASLDEFLRIIPPVSLGLSRITPPEGMDIAGHWIPGGTTVSVPAYTLHRNPSIFPDPEEYRPERWLGGKIGEMNSAFMPFSLGARGCIGRNITYMEQSVLVATLVRRYDFALPNPRWELEREEAFNVWPGTMPLKIKLRSE</sequence>
<gene>
    <name evidence="1" type="primary">g10750</name>
    <name evidence="1" type="ORF">NpPPO83_00010750</name>
</gene>
<dbReference type="EMBL" id="BSXG01000319">
    <property type="protein sequence ID" value="GME37274.1"/>
    <property type="molecule type" value="Genomic_DNA"/>
</dbReference>
<accession>A0ACB5SEE6</accession>
<protein>
    <submittedName>
        <fullName evidence="1">Uncharacterized protein</fullName>
    </submittedName>
</protein>
<organism evidence="1 2">
    <name type="scientific">Neofusicoccum parvum</name>
    <dbReference type="NCBI Taxonomy" id="310453"/>
    <lineage>
        <taxon>Eukaryota</taxon>
        <taxon>Fungi</taxon>
        <taxon>Dikarya</taxon>
        <taxon>Ascomycota</taxon>
        <taxon>Pezizomycotina</taxon>
        <taxon>Dothideomycetes</taxon>
        <taxon>Dothideomycetes incertae sedis</taxon>
        <taxon>Botryosphaeriales</taxon>
        <taxon>Botryosphaeriaceae</taxon>
        <taxon>Neofusicoccum</taxon>
    </lineage>
</organism>
<proteinExistence type="predicted"/>
<comment type="caution">
    <text evidence="1">The sequence shown here is derived from an EMBL/GenBank/DDBJ whole genome shotgun (WGS) entry which is preliminary data.</text>
</comment>
<keyword evidence="2" id="KW-1185">Reference proteome</keyword>
<name>A0ACB5SEE6_9PEZI</name>